<evidence type="ECO:0000313" key="2">
    <source>
        <dbReference type="Proteomes" id="UP000008022"/>
    </source>
</evidence>
<dbReference type="Gramene" id="ORUFI07G16010.1">
    <property type="protein sequence ID" value="ORUFI07G16010.1"/>
    <property type="gene ID" value="ORUFI07G16010"/>
</dbReference>
<dbReference type="EnsemblPlants" id="ORUFI07G16010.1">
    <property type="protein sequence ID" value="ORUFI07G16010.1"/>
    <property type="gene ID" value="ORUFI07G16010"/>
</dbReference>
<evidence type="ECO:0000313" key="1">
    <source>
        <dbReference type="EnsemblPlants" id="ORUFI07G16010.1"/>
    </source>
</evidence>
<protein>
    <submittedName>
        <fullName evidence="1">Uncharacterized protein</fullName>
    </submittedName>
</protein>
<dbReference type="HOGENOM" id="CLU_2296330_0_0_1"/>
<dbReference type="AlphaFoldDB" id="A0A0E0Q8Q5"/>
<sequence>MALGHDCTRSQKGRCRWIRRWRDSAAAAATLVADADFLIAHPSSSERPPSLFQQSTSPHRCNAARVAASSSLPTTGSIGKGAGSCSSIWLAHLVRQRRRPV</sequence>
<name>A0A0E0Q8Q5_ORYRU</name>
<organism evidence="1 2">
    <name type="scientific">Oryza rufipogon</name>
    <name type="common">Brownbeard rice</name>
    <name type="synonym">Asian wild rice</name>
    <dbReference type="NCBI Taxonomy" id="4529"/>
    <lineage>
        <taxon>Eukaryota</taxon>
        <taxon>Viridiplantae</taxon>
        <taxon>Streptophyta</taxon>
        <taxon>Embryophyta</taxon>
        <taxon>Tracheophyta</taxon>
        <taxon>Spermatophyta</taxon>
        <taxon>Magnoliopsida</taxon>
        <taxon>Liliopsida</taxon>
        <taxon>Poales</taxon>
        <taxon>Poaceae</taxon>
        <taxon>BOP clade</taxon>
        <taxon>Oryzoideae</taxon>
        <taxon>Oryzeae</taxon>
        <taxon>Oryzinae</taxon>
        <taxon>Oryza</taxon>
    </lineage>
</organism>
<keyword evidence="2" id="KW-1185">Reference proteome</keyword>
<dbReference type="Proteomes" id="UP000008022">
    <property type="component" value="Unassembled WGS sequence"/>
</dbReference>
<reference evidence="1" key="2">
    <citation type="submission" date="2015-06" db="UniProtKB">
        <authorList>
            <consortium name="EnsemblPlants"/>
        </authorList>
    </citation>
    <scope>IDENTIFICATION</scope>
</reference>
<reference evidence="2" key="1">
    <citation type="submission" date="2013-06" db="EMBL/GenBank/DDBJ databases">
        <authorList>
            <person name="Zhao Q."/>
        </authorList>
    </citation>
    <scope>NUCLEOTIDE SEQUENCE</scope>
    <source>
        <strain evidence="2">cv. W1943</strain>
    </source>
</reference>
<proteinExistence type="predicted"/>
<dbReference type="OMA" id="RWIRRWR"/>
<accession>A0A0E0Q8Q5</accession>